<dbReference type="OrthoDB" id="759713at2759"/>
<dbReference type="AlphaFoldDB" id="A0A843V7D2"/>
<keyword evidence="3" id="KW-1185">Reference proteome</keyword>
<dbReference type="Proteomes" id="UP000652761">
    <property type="component" value="Unassembled WGS sequence"/>
</dbReference>
<feature type="compositionally biased region" description="Basic and acidic residues" evidence="1">
    <location>
        <begin position="479"/>
        <end position="494"/>
    </location>
</feature>
<evidence type="ECO:0000256" key="1">
    <source>
        <dbReference type="SAM" id="MobiDB-lite"/>
    </source>
</evidence>
<feature type="region of interest" description="Disordered" evidence="1">
    <location>
        <begin position="278"/>
        <end position="581"/>
    </location>
</feature>
<dbReference type="PANTHER" id="PTHR37729">
    <property type="entry name" value="NEUROFILAMENT PROTEIN-LIKE PROTEIN"/>
    <property type="match status" value="1"/>
</dbReference>
<gene>
    <name evidence="2" type="ORF">Taro_024849</name>
</gene>
<protein>
    <submittedName>
        <fullName evidence="2">Uncharacterized protein</fullName>
    </submittedName>
</protein>
<accession>A0A843V7D2</accession>
<evidence type="ECO:0000313" key="3">
    <source>
        <dbReference type="Proteomes" id="UP000652761"/>
    </source>
</evidence>
<proteinExistence type="predicted"/>
<feature type="region of interest" description="Disordered" evidence="1">
    <location>
        <begin position="596"/>
        <end position="617"/>
    </location>
</feature>
<dbReference type="EMBL" id="NMUH01001425">
    <property type="protein sequence ID" value="MQL92231.1"/>
    <property type="molecule type" value="Genomic_DNA"/>
</dbReference>
<feature type="compositionally biased region" description="Basic and acidic residues" evidence="1">
    <location>
        <begin position="367"/>
        <end position="378"/>
    </location>
</feature>
<name>A0A843V7D2_COLES</name>
<feature type="compositionally biased region" description="Basic and acidic residues" evidence="1">
    <location>
        <begin position="46"/>
        <end position="55"/>
    </location>
</feature>
<feature type="compositionally biased region" description="Basic and acidic residues" evidence="1">
    <location>
        <begin position="504"/>
        <end position="577"/>
    </location>
</feature>
<reference evidence="2" key="1">
    <citation type="submission" date="2017-07" db="EMBL/GenBank/DDBJ databases">
        <title>Taro Niue Genome Assembly and Annotation.</title>
        <authorList>
            <person name="Atibalentja N."/>
            <person name="Keating K."/>
            <person name="Fields C.J."/>
        </authorList>
    </citation>
    <scope>NUCLEOTIDE SEQUENCE</scope>
    <source>
        <strain evidence="2">Niue_2</strain>
        <tissue evidence="2">Leaf</tissue>
    </source>
</reference>
<feature type="compositionally biased region" description="Basic and acidic residues" evidence="1">
    <location>
        <begin position="440"/>
        <end position="450"/>
    </location>
</feature>
<feature type="compositionally biased region" description="Basic and acidic residues" evidence="1">
    <location>
        <begin position="16"/>
        <end position="27"/>
    </location>
</feature>
<dbReference type="PANTHER" id="PTHR37729:SF1">
    <property type="entry name" value="NEUROFILAMENT PROTEIN-LIKE PROTEIN"/>
    <property type="match status" value="1"/>
</dbReference>
<feature type="compositionally biased region" description="Basic and acidic residues" evidence="1">
    <location>
        <begin position="65"/>
        <end position="100"/>
    </location>
</feature>
<organism evidence="2 3">
    <name type="scientific">Colocasia esculenta</name>
    <name type="common">Wild taro</name>
    <name type="synonym">Arum esculentum</name>
    <dbReference type="NCBI Taxonomy" id="4460"/>
    <lineage>
        <taxon>Eukaryota</taxon>
        <taxon>Viridiplantae</taxon>
        <taxon>Streptophyta</taxon>
        <taxon>Embryophyta</taxon>
        <taxon>Tracheophyta</taxon>
        <taxon>Spermatophyta</taxon>
        <taxon>Magnoliopsida</taxon>
        <taxon>Liliopsida</taxon>
        <taxon>Araceae</taxon>
        <taxon>Aroideae</taxon>
        <taxon>Colocasieae</taxon>
        <taxon>Colocasia</taxon>
    </lineage>
</organism>
<feature type="compositionally biased region" description="Basic and acidic residues" evidence="1">
    <location>
        <begin position="241"/>
        <end position="257"/>
    </location>
</feature>
<comment type="caution">
    <text evidence="2">The sequence shown here is derived from an EMBL/GenBank/DDBJ whole genome shotgun (WGS) entry which is preliminary data.</text>
</comment>
<sequence>MASEASAAEQTTDGQIQEKKVIDDPKVLEGGNVFYDKETGGIGESDGPKVEEQVHPETASTDTGKVVEDGKDEVQTAEEVKKEHDDAKRPTSGDLQDKKDDVLAVVGVKEAVEDVKAFGSEVSANSEDIAENVKEKDEATKISSLEVAEAENLKADKGEKTTDVTESLSEAVENVVVEPEIYPVQDLEQVGQQKEVTEPVTEIAKATEESSGHAADTALVSETVEEKALSAIEPATDATAELEKKDETHTADEVLEVSKDEKVLATEVEIPCKVSKEEPDVKECGNTSARQVLDNDAVREKTQEASDGNSAGGLSLVKELTVDTSLHRPSTVEGEAEPIDDSGVAEAAVKSEIKVESQQEATLSTKPVEEQKEEKPVEAEVVGAQKGRKTLEAMLAEEQEGEENVETQSAEEQKEEKTLKENPTVIAADKTGDLSNPDGKASKTDTEAEKNSGGAGKVAEEQDPGASDSVVKNIEVPTENEKASEAAEAPKDESITDNLTHTSRAIDPEGKKDEVDTFIKEPVDKQEKMEPTVTGDAKDETKDKKDEAKENDTQRLVESSKEDPSSKTEVEAQKSETPKTLISKLKRSIVKVKKAIIGKPPSKKTISAESKDASEVR</sequence>
<feature type="region of interest" description="Disordered" evidence="1">
    <location>
        <begin position="231"/>
        <end position="257"/>
    </location>
</feature>
<evidence type="ECO:0000313" key="2">
    <source>
        <dbReference type="EMBL" id="MQL92231.1"/>
    </source>
</evidence>
<feature type="region of interest" description="Disordered" evidence="1">
    <location>
        <begin position="1"/>
        <end position="100"/>
    </location>
</feature>
<feature type="compositionally biased region" description="Basic and acidic residues" evidence="1">
    <location>
        <begin position="411"/>
        <end position="420"/>
    </location>
</feature>
<feature type="compositionally biased region" description="Acidic residues" evidence="1">
    <location>
        <begin position="395"/>
        <end position="405"/>
    </location>
</feature>